<protein>
    <submittedName>
        <fullName evidence="2">Uncharacterized protein</fullName>
    </submittedName>
</protein>
<feature type="region of interest" description="Disordered" evidence="1">
    <location>
        <begin position="1"/>
        <end position="37"/>
    </location>
</feature>
<evidence type="ECO:0000256" key="1">
    <source>
        <dbReference type="SAM" id="MobiDB-lite"/>
    </source>
</evidence>
<gene>
    <name evidence="2" type="ORF">HGB41_05445</name>
</gene>
<dbReference type="Proteomes" id="UP000533905">
    <property type="component" value="Unassembled WGS sequence"/>
</dbReference>
<keyword evidence="3" id="KW-1185">Reference proteome</keyword>
<comment type="caution">
    <text evidence="2">The sequence shown here is derived from an EMBL/GenBank/DDBJ whole genome shotgun (WGS) entry which is preliminary data.</text>
</comment>
<name>A0A7Y2JWZ6_9BURK</name>
<evidence type="ECO:0000313" key="3">
    <source>
        <dbReference type="Proteomes" id="UP000533905"/>
    </source>
</evidence>
<dbReference type="RefSeq" id="WP_171081802.1">
    <property type="nucleotide sequence ID" value="NZ_JABAIV010000001.1"/>
</dbReference>
<proteinExistence type="predicted"/>
<dbReference type="AlphaFoldDB" id="A0A7Y2JWZ6"/>
<sequence length="63" mass="7339">MSRSNYHNRDHNVLSEASLHDIMTAPPSSAEAHAAQRQRQLQVRLHLEALRDERELEADRGWH</sequence>
<accession>A0A7Y2JWZ6</accession>
<organism evidence="2 3">
    <name type="scientific">Telluria aromaticivorans</name>
    <dbReference type="NCBI Taxonomy" id="2725995"/>
    <lineage>
        <taxon>Bacteria</taxon>
        <taxon>Pseudomonadati</taxon>
        <taxon>Pseudomonadota</taxon>
        <taxon>Betaproteobacteria</taxon>
        <taxon>Burkholderiales</taxon>
        <taxon>Oxalobacteraceae</taxon>
        <taxon>Telluria group</taxon>
        <taxon>Telluria</taxon>
    </lineage>
</organism>
<reference evidence="2 3" key="1">
    <citation type="submission" date="2020-04" db="EMBL/GenBank/DDBJ databases">
        <title>Massilia sp. nov., a cold adapted bacteria isolated from Arctic soil.</title>
        <authorList>
            <person name="Son J."/>
            <person name="Ka J.-O."/>
        </authorList>
    </citation>
    <scope>NUCLEOTIDE SEQUENCE [LARGE SCALE GENOMIC DNA]</scope>
    <source>
        <strain evidence="2 3">ML15P13</strain>
    </source>
</reference>
<evidence type="ECO:0000313" key="2">
    <source>
        <dbReference type="EMBL" id="NNG22445.1"/>
    </source>
</evidence>
<dbReference type="EMBL" id="JABAIV010000001">
    <property type="protein sequence ID" value="NNG22445.1"/>
    <property type="molecule type" value="Genomic_DNA"/>
</dbReference>